<evidence type="ECO:0000313" key="2">
    <source>
        <dbReference type="Proteomes" id="UP000327513"/>
    </source>
</evidence>
<sequence>MSIKPIPKLKFKDIPFHSHFKIDSSDDWYTKLQSGDCDFNAVKNGYIVVFISADTEVSLSQ</sequence>
<proteinExistence type="predicted"/>
<dbReference type="Proteomes" id="UP000327513">
    <property type="component" value="Segment"/>
</dbReference>
<evidence type="ECO:0000313" key="1">
    <source>
        <dbReference type="EMBL" id="QFG06625.1"/>
    </source>
</evidence>
<organism evidence="1 2">
    <name type="scientific">Proteus phage Myduc</name>
    <dbReference type="NCBI Taxonomy" id="2650874"/>
    <lineage>
        <taxon>Viruses</taxon>
        <taxon>Duplodnaviria</taxon>
        <taxon>Heunggongvirae</taxon>
        <taxon>Uroviricota</taxon>
        <taxon>Caudoviricetes</taxon>
        <taxon>Chaseviridae</taxon>
        <taxon>Cleopatravirinae</taxon>
        <taxon>Myducvirus</taxon>
        <taxon>Myducvirus myduc</taxon>
    </lineage>
</organism>
<gene>
    <name evidence="1" type="ORF">CPT_Myduc_002</name>
</gene>
<reference evidence="2" key="1">
    <citation type="submission" date="2019-06" db="EMBL/GenBank/DDBJ databases">
        <title>Complete genome of Proteus mirabilis phage Myduc.</title>
        <authorList>
            <person name="Tran J.S."/>
            <person name="Lessor L."/>
            <person name="O'Leary C."/>
            <person name="Bonasera R.M."/>
            <person name="Liu M."/>
        </authorList>
    </citation>
    <scope>NUCLEOTIDE SEQUENCE [LARGE SCALE GENOMIC DNA]</scope>
</reference>
<name>A0A5J6T8Z4_9CAUD</name>
<protein>
    <submittedName>
        <fullName evidence="1">Uncharacterized protein</fullName>
    </submittedName>
</protein>
<dbReference type="EMBL" id="MN098326">
    <property type="protein sequence ID" value="QFG06625.1"/>
    <property type="molecule type" value="Genomic_DNA"/>
</dbReference>
<keyword evidence="2" id="KW-1185">Reference proteome</keyword>
<accession>A0A5J6T8Z4</accession>